<protein>
    <submittedName>
        <fullName evidence="1">Uncharacterized protein</fullName>
    </submittedName>
</protein>
<dbReference type="EMBL" id="JACVVK020000004">
    <property type="protein sequence ID" value="KAK7507286.1"/>
    <property type="molecule type" value="Genomic_DNA"/>
</dbReference>
<proteinExistence type="predicted"/>
<sequence>MYSPNSQSFLQVWNEKDGSKKSVGHRRVWYVHSYEQAQSTHLPFMFGTHASSVWFVSAVAKRASFSETGSAFLNAGHELRSSPL</sequence>
<evidence type="ECO:0000313" key="2">
    <source>
        <dbReference type="Proteomes" id="UP001519460"/>
    </source>
</evidence>
<accession>A0ABD0M7H2</accession>
<comment type="caution">
    <text evidence="1">The sequence shown here is derived from an EMBL/GenBank/DDBJ whole genome shotgun (WGS) entry which is preliminary data.</text>
</comment>
<name>A0ABD0M7H2_9CAEN</name>
<dbReference type="Proteomes" id="UP001519460">
    <property type="component" value="Unassembled WGS sequence"/>
</dbReference>
<keyword evidence="2" id="KW-1185">Reference proteome</keyword>
<organism evidence="1 2">
    <name type="scientific">Batillaria attramentaria</name>
    <dbReference type="NCBI Taxonomy" id="370345"/>
    <lineage>
        <taxon>Eukaryota</taxon>
        <taxon>Metazoa</taxon>
        <taxon>Spiralia</taxon>
        <taxon>Lophotrochozoa</taxon>
        <taxon>Mollusca</taxon>
        <taxon>Gastropoda</taxon>
        <taxon>Caenogastropoda</taxon>
        <taxon>Sorbeoconcha</taxon>
        <taxon>Cerithioidea</taxon>
        <taxon>Batillariidae</taxon>
        <taxon>Batillaria</taxon>
    </lineage>
</organism>
<reference evidence="1 2" key="1">
    <citation type="journal article" date="2023" name="Sci. Data">
        <title>Genome assembly of the Korean intertidal mud-creeper Batillaria attramentaria.</title>
        <authorList>
            <person name="Patra A.K."/>
            <person name="Ho P.T."/>
            <person name="Jun S."/>
            <person name="Lee S.J."/>
            <person name="Kim Y."/>
            <person name="Won Y.J."/>
        </authorList>
    </citation>
    <scope>NUCLEOTIDE SEQUENCE [LARGE SCALE GENOMIC DNA]</scope>
    <source>
        <strain evidence="1">Wonlab-2016</strain>
    </source>
</reference>
<dbReference type="AlphaFoldDB" id="A0ABD0M7H2"/>
<evidence type="ECO:0000313" key="1">
    <source>
        <dbReference type="EMBL" id="KAK7507286.1"/>
    </source>
</evidence>
<gene>
    <name evidence="1" type="ORF">BaRGS_00001221</name>
</gene>